<proteinExistence type="predicted"/>
<dbReference type="Proteomes" id="UP000009283">
    <property type="component" value="Chromosome"/>
</dbReference>
<name>G2TI53_HEYCO</name>
<gene>
    <name evidence="1" type="ORF">Bcoa_1791</name>
</gene>
<dbReference type="EMBL" id="CP003056">
    <property type="protein sequence ID" value="AEP00986.1"/>
    <property type="molecule type" value="Genomic_DNA"/>
</dbReference>
<organism evidence="1 2">
    <name type="scientific">Heyndrickxia coagulans 36D1</name>
    <dbReference type="NCBI Taxonomy" id="345219"/>
    <lineage>
        <taxon>Bacteria</taxon>
        <taxon>Bacillati</taxon>
        <taxon>Bacillota</taxon>
        <taxon>Bacilli</taxon>
        <taxon>Bacillales</taxon>
        <taxon>Bacillaceae</taxon>
        <taxon>Heyndrickxia</taxon>
    </lineage>
</organism>
<dbReference type="AlphaFoldDB" id="G2TI53"/>
<evidence type="ECO:0000313" key="2">
    <source>
        <dbReference type="Proteomes" id="UP000009283"/>
    </source>
</evidence>
<accession>G2TI53</accession>
<protein>
    <submittedName>
        <fullName evidence="1">Uncharacterized protein</fullName>
    </submittedName>
</protein>
<dbReference type="HOGENOM" id="CLU_3265510_0_0_9"/>
<reference evidence="1 2" key="1">
    <citation type="journal article" date="2011" name="Stand. Genomic Sci.">
        <title>Complete Genome Sequence of a thermotolerant sporogenic lactic acid bacterium, Bacillus coagulans strain 36D1.</title>
        <authorList>
            <person name="Rhee M.S."/>
            <person name="Moritz B.E."/>
            <person name="Xie G."/>
            <person name="Glavina Del Rio T."/>
            <person name="Dalin E."/>
            <person name="Tice H."/>
            <person name="Bruce D."/>
            <person name="Goodwin L."/>
            <person name="Chertkov O."/>
            <person name="Brettin T."/>
            <person name="Han C."/>
            <person name="Detter C."/>
            <person name="Pitluck S."/>
            <person name="Land M.L."/>
            <person name="Patel M."/>
            <person name="Ou M."/>
            <person name="Harbrucker R."/>
            <person name="Ingram L.O."/>
            <person name="Shanmugam K.T."/>
        </authorList>
    </citation>
    <scope>NUCLEOTIDE SEQUENCE [LARGE SCALE GENOMIC DNA]</scope>
    <source>
        <strain evidence="1 2">36D1</strain>
    </source>
</reference>
<evidence type="ECO:0000313" key="1">
    <source>
        <dbReference type="EMBL" id="AEP00986.1"/>
    </source>
</evidence>
<dbReference type="KEGG" id="bag:Bcoa_1791"/>
<sequence length="41" mass="4759">MYKKTEHQLTFVDDFFLPFGGKLNKSLCQNKNIPLSEALEN</sequence>